<dbReference type="AlphaFoldDB" id="A0A4Z1HV55"/>
<sequence>MPILNDRITVGSKWSWRSEFQRETRILSEDLPYAVDLNISQGLLYFNEIKPKATKQAETVGTYTDAENVLGDILKRTIN</sequence>
<proteinExistence type="predicted"/>
<keyword evidence="2" id="KW-1185">Reference proteome</keyword>
<dbReference type="OrthoDB" id="10451572at2759"/>
<organism evidence="1 2">
    <name type="scientific">Botryotinia convoluta</name>
    <dbReference type="NCBI Taxonomy" id="54673"/>
    <lineage>
        <taxon>Eukaryota</taxon>
        <taxon>Fungi</taxon>
        <taxon>Dikarya</taxon>
        <taxon>Ascomycota</taxon>
        <taxon>Pezizomycotina</taxon>
        <taxon>Leotiomycetes</taxon>
        <taxon>Helotiales</taxon>
        <taxon>Sclerotiniaceae</taxon>
        <taxon>Botryotinia</taxon>
    </lineage>
</organism>
<comment type="caution">
    <text evidence="1">The sequence shown here is derived from an EMBL/GenBank/DDBJ whole genome shotgun (WGS) entry which is preliminary data.</text>
</comment>
<protein>
    <submittedName>
        <fullName evidence="1">Uncharacterized protein</fullName>
    </submittedName>
</protein>
<accession>A0A4Z1HV55</accession>
<dbReference type="EMBL" id="PQXN01000227">
    <property type="protein sequence ID" value="TGO48833.1"/>
    <property type="molecule type" value="Genomic_DNA"/>
</dbReference>
<reference evidence="1 2" key="1">
    <citation type="submission" date="2017-12" db="EMBL/GenBank/DDBJ databases">
        <title>Comparative genomics of Botrytis spp.</title>
        <authorList>
            <person name="Valero-Jimenez C.A."/>
            <person name="Tapia P."/>
            <person name="Veloso J."/>
            <person name="Silva-Moreno E."/>
            <person name="Staats M."/>
            <person name="Valdes J.H."/>
            <person name="Van Kan J.A.L."/>
        </authorList>
    </citation>
    <scope>NUCLEOTIDE SEQUENCE [LARGE SCALE GENOMIC DNA]</scope>
    <source>
        <strain evidence="1 2">MUCL11595</strain>
    </source>
</reference>
<gene>
    <name evidence="1" type="ORF">BCON_0228g00040</name>
</gene>
<name>A0A4Z1HV55_9HELO</name>
<dbReference type="Proteomes" id="UP000297527">
    <property type="component" value="Unassembled WGS sequence"/>
</dbReference>
<evidence type="ECO:0000313" key="1">
    <source>
        <dbReference type="EMBL" id="TGO48833.1"/>
    </source>
</evidence>
<evidence type="ECO:0000313" key="2">
    <source>
        <dbReference type="Proteomes" id="UP000297527"/>
    </source>
</evidence>